<accession>V5Z9R8</accession>
<proteinExistence type="predicted"/>
<comment type="caution">
    <text evidence="1">The sequence shown here is derived from an EMBL/GenBank/DDBJ whole genome shotgun (WGS) entry which is preliminary data.</text>
</comment>
<dbReference type="EMBL" id="CAHS01000016">
    <property type="protein sequence ID" value="CCG88103.1"/>
    <property type="molecule type" value="Genomic_DNA"/>
</dbReference>
<dbReference type="Proteomes" id="UP000018217">
    <property type="component" value="Unassembled WGS sequence"/>
</dbReference>
<gene>
    <name evidence="1" type="ORF">EPIR_2740</name>
</gene>
<sequence>MKFSEAFGIYGRQVGLDFIDIPLHTDLRLFLDPTMIKALKSQWGRSLVLALQDYFADIMASIKHGDLNKASYLLSSLRESNAFHLGYSTKKSSGTALGEKTAEDILASLKGSKAANSGILTDLEDTALTISGIGYDRISDSICNILKGFLIEYTKNVCEFYNVETKGVSGVKVWDEDSSKWVKGKYHLPIYEGEEVILIPKILARDEIIYSHRDLYRRHIIPEMKKEFINSGSALVQVLKGEEVVTTKSIIEKYGQTKSFIEEQLVKFPDTLTEYKKSLQSNPPNPLAHSDLDQGKDPVIVPIKELLDILNSSITNGDFVNYTSAYKKILVSILYPSLFYPRVISEGDECYSFSLINEAKKGFFFDFSVYNINSESIIIEILNPEKKLNINHIKSTLQKANACTSKIGLIFCENAAEKGFLRKVKNISKDEGVYIFIIDRATLMQMIEEFSVLGEQHFEILRGIFKTYS</sequence>
<reference evidence="1 2" key="1">
    <citation type="journal article" date="2013" name="Syst. Appl. Microbiol.">
        <title>Phylogenetic position and virulence apparatus of the pear flower necrosis pathogen Erwinia piriflorinigrans CFBP 5888T as assessed by comparative genomics.</title>
        <authorList>
            <person name="Smits T.H."/>
            <person name="Rezzonico F."/>
            <person name="Lopez M.M."/>
            <person name="Blom J."/>
            <person name="Goesmann A."/>
            <person name="Frey J.E."/>
            <person name="Duffy B."/>
        </authorList>
    </citation>
    <scope>NUCLEOTIDE SEQUENCE [LARGE SCALE GENOMIC DNA]</scope>
    <source>
        <strain evidence="2">CFBP5888</strain>
    </source>
</reference>
<protein>
    <recommendedName>
        <fullName evidence="3">Restriction endonuclease type IV Mrr domain-containing protein</fullName>
    </recommendedName>
</protein>
<keyword evidence="2" id="KW-1185">Reference proteome</keyword>
<name>V5Z9R8_9GAMM</name>
<evidence type="ECO:0008006" key="3">
    <source>
        <dbReference type="Google" id="ProtNLM"/>
    </source>
</evidence>
<dbReference type="RefSeq" id="WP_023655878.1">
    <property type="nucleotide sequence ID" value="NZ_CAHS01000016.1"/>
</dbReference>
<evidence type="ECO:0000313" key="1">
    <source>
        <dbReference type="EMBL" id="CCG88103.1"/>
    </source>
</evidence>
<evidence type="ECO:0000313" key="2">
    <source>
        <dbReference type="Proteomes" id="UP000018217"/>
    </source>
</evidence>
<organism evidence="1 2">
    <name type="scientific">Erwinia piriflorinigrans CFBP 5888</name>
    <dbReference type="NCBI Taxonomy" id="1161919"/>
    <lineage>
        <taxon>Bacteria</taxon>
        <taxon>Pseudomonadati</taxon>
        <taxon>Pseudomonadota</taxon>
        <taxon>Gammaproteobacteria</taxon>
        <taxon>Enterobacterales</taxon>
        <taxon>Erwiniaceae</taxon>
        <taxon>Erwinia</taxon>
    </lineage>
</organism>
<dbReference type="OrthoDB" id="6691177at2"/>
<dbReference type="AlphaFoldDB" id="V5Z9R8"/>